<name>A0A1B1TAQ9_9ARCH</name>
<evidence type="ECO:0000256" key="1">
    <source>
        <dbReference type="SAM" id="Phobius"/>
    </source>
</evidence>
<organism evidence="2">
    <name type="scientific">uncultured Poseidoniia archaeon</name>
    <dbReference type="NCBI Taxonomy" id="1697135"/>
    <lineage>
        <taxon>Archaea</taxon>
        <taxon>Methanobacteriati</taxon>
        <taxon>Thermoplasmatota</taxon>
        <taxon>Candidatus Poseidoniia</taxon>
        <taxon>environmental samples</taxon>
    </lineage>
</organism>
<proteinExistence type="predicted"/>
<feature type="transmembrane region" description="Helical" evidence="1">
    <location>
        <begin position="917"/>
        <end position="942"/>
    </location>
</feature>
<reference evidence="2" key="1">
    <citation type="submission" date="2014-11" db="EMBL/GenBank/DDBJ databases">
        <authorList>
            <person name="Zhu J."/>
            <person name="Qi W."/>
            <person name="Song R."/>
        </authorList>
    </citation>
    <scope>NUCLEOTIDE SEQUENCE</scope>
</reference>
<keyword evidence="1" id="KW-0812">Transmembrane</keyword>
<accession>A0A1B1TAQ9</accession>
<keyword evidence="1" id="KW-1133">Transmembrane helix</keyword>
<dbReference type="EMBL" id="KP211822">
    <property type="protein sequence ID" value="ANV79353.1"/>
    <property type="molecule type" value="Genomic_DNA"/>
</dbReference>
<sequence>MVDDFLQLIMQRIAVLLVLLLISPVYSASPPPGEPDVENDICSTWNSQSGICDDYQSVLDGSSISEWIKSSIVLNVVDADSVSLTISTAVHELSRSDLDLEDLDLEGDSSLDDGVPADYIRNYLNFERNGFTVEEKMVSLIQTNMREYIEDNFDYTEESLLNTISSVDFSSTENLQCTYDNSQDSIDEVNGRANDPFNPPICFRGVFILTMDPSNLGIKDNTGDLDRIIRGLLIMGGDVESSFNAKALPGHYVELTVFPPDYSTAFEIESPGILFTKNIQNQISQKYGHLSLDNTQSEDLNSDISESLIMRIKNRDSSTTLLIDNQQPSLSIDVLIDARDSSNTEIQMILSIHHLDSDTLDNWLVDFDDDKMNLPIITSDGIRMLDYELEEDLSPLLQGIPIEGISEGFSDLFGTEINFFQPTFAPSDDFGGLDFRHQNGETCDEMLEVRYCLEDNNPMSGDNPIFIQSSSQPVQVQMSNIIENMLGSSLGDISTLDFSILNDEDLAAAMSIMEIDFSAKSEWLQEILPTDFPNTNINLELLLPEWIRSTGQESSMIEIISLFYDETIFNSGFEGTRTFDWRHPICLNSVPCEDSSDDLICSSKQATCVTSKAEFFLNNIAINELSREINIDFDAELTFSIHRLDIDLGEDNIELQPIPSDLIRRAIAIGDRKSPSFDTQINSQGGLLGGSEIMAPLDFGNGNKINVTISNSGMSKLAEDLNEIFPVLVSENEISGFPLDLGFAKYELNANLISTPFIFNNENYQIPESITPSDLQPINFSASIKNAEMSISSIDDQINLDIHRASFGYYQSALEWPFGDPITSDFGFTFENSQMQQQIFPIMEHTIFGTIRSSSLIVIHMPDEIRFSSFESSNGLGNLDEIEGKQVLTYLTPVCPESLTWDDCRKNSDLVTYNLEYSWSFIFVELVPYVIILVSLLVLFTVRLVRRRKEKKLVKIHEQELLQSEITEVAAVEAFGSLDSPVVVANESFFDTEDLEDNE</sequence>
<dbReference type="AlphaFoldDB" id="A0A1B1TAQ9"/>
<evidence type="ECO:0000313" key="2">
    <source>
        <dbReference type="EMBL" id="ANV79353.1"/>
    </source>
</evidence>
<protein>
    <submittedName>
        <fullName evidence="2">Uncharacterized protein</fullName>
    </submittedName>
</protein>
<reference evidence="2" key="2">
    <citation type="journal article" date="2015" name="ISME J.">
        <title>A new class of marine Euryarchaeota group II from the Mediterranean deep chlorophyll maximum.</title>
        <authorList>
            <person name="Martin-Cuadrado A.B."/>
            <person name="Garcia-Heredia I."/>
            <person name="Molto A.G."/>
            <person name="Lopez-Ubeda R."/>
            <person name="Kimes N."/>
            <person name="Lopez-Garcia P."/>
            <person name="Moreira D."/>
            <person name="Rodriguez-Valera F."/>
        </authorList>
    </citation>
    <scope>NUCLEOTIDE SEQUENCE</scope>
</reference>
<keyword evidence="1" id="KW-0472">Membrane</keyword>